<keyword evidence="1" id="KW-1133">Transmembrane helix</keyword>
<accession>A0ABC8V101</accession>
<name>A0ABC8V101_9AQUA</name>
<sequence length="429" mass="49730">MRHENQMSQLSICIAEKLATLPSTPYKPYLFRINDALRRENSEAYEPEIVAIGPYHRGKVKLQMMEEHKLLYLQELLKRRNELSVDMYVIAMQELEQKARKCYAEPIKMNRDEFVEMMLLDGSFIIELFRKFSCEEQEQIDDPIFQASVIWLNIRRDLLLFENQLPFFVLSKLFDMSKDSNQGGPQENILVLALKFLLQAIPDISYFKTPETPEINDNHLLSLVHGIWCSRFATMVPSRIDANQERGWSFIKCTTGLRESGIKFVKATDSFSLFDIKFTNGIVKIPRLKIVDRTECLFRNMVAYEQYKGKTKPAYVTDYVIFIDRLINSPMDVKILDECGVIDNWLGNDKAVSFMVNKMSNQVGLNPNMFSYAEVFNDINEHCGRTCHTWMANLNHNYFNNPWSSISVIGAFVLLVLTGIQTICSILQI</sequence>
<dbReference type="Pfam" id="PF03140">
    <property type="entry name" value="DUF247"/>
    <property type="match status" value="1"/>
</dbReference>
<dbReference type="InterPro" id="IPR004158">
    <property type="entry name" value="DUF247_pln"/>
</dbReference>
<proteinExistence type="predicted"/>
<evidence type="ECO:0000313" key="3">
    <source>
        <dbReference type="Proteomes" id="UP001642360"/>
    </source>
</evidence>
<dbReference type="EMBL" id="CAUOFW020009769">
    <property type="protein sequence ID" value="CAK9187020.1"/>
    <property type="molecule type" value="Genomic_DNA"/>
</dbReference>
<protein>
    <submittedName>
        <fullName evidence="2">Uncharacterized protein</fullName>
    </submittedName>
</protein>
<dbReference type="AlphaFoldDB" id="A0ABC8V101"/>
<reference evidence="2 3" key="1">
    <citation type="submission" date="2024-02" db="EMBL/GenBank/DDBJ databases">
        <authorList>
            <person name="Vignale AGUSTIN F."/>
            <person name="Sosa J E."/>
            <person name="Modenutti C."/>
        </authorList>
    </citation>
    <scope>NUCLEOTIDE SEQUENCE [LARGE SCALE GENOMIC DNA]</scope>
</reference>
<keyword evidence="1" id="KW-0472">Membrane</keyword>
<comment type="caution">
    <text evidence="2">The sequence shown here is derived from an EMBL/GenBank/DDBJ whole genome shotgun (WGS) entry which is preliminary data.</text>
</comment>
<feature type="transmembrane region" description="Helical" evidence="1">
    <location>
        <begin position="403"/>
        <end position="427"/>
    </location>
</feature>
<dbReference type="PANTHER" id="PTHR31170">
    <property type="entry name" value="BNAC04G53230D PROTEIN"/>
    <property type="match status" value="1"/>
</dbReference>
<organism evidence="2 3">
    <name type="scientific">Ilex paraguariensis</name>
    <name type="common">yerba mate</name>
    <dbReference type="NCBI Taxonomy" id="185542"/>
    <lineage>
        <taxon>Eukaryota</taxon>
        <taxon>Viridiplantae</taxon>
        <taxon>Streptophyta</taxon>
        <taxon>Embryophyta</taxon>
        <taxon>Tracheophyta</taxon>
        <taxon>Spermatophyta</taxon>
        <taxon>Magnoliopsida</taxon>
        <taxon>eudicotyledons</taxon>
        <taxon>Gunneridae</taxon>
        <taxon>Pentapetalae</taxon>
        <taxon>asterids</taxon>
        <taxon>campanulids</taxon>
        <taxon>Aquifoliales</taxon>
        <taxon>Aquifoliaceae</taxon>
        <taxon>Ilex</taxon>
    </lineage>
</organism>
<gene>
    <name evidence="2" type="ORF">ILEXP_LOCUS57525</name>
</gene>
<keyword evidence="1" id="KW-0812">Transmembrane</keyword>
<dbReference type="PANTHER" id="PTHR31170:SF17">
    <property type="match status" value="1"/>
</dbReference>
<evidence type="ECO:0000256" key="1">
    <source>
        <dbReference type="SAM" id="Phobius"/>
    </source>
</evidence>
<keyword evidence="3" id="KW-1185">Reference proteome</keyword>
<dbReference type="Proteomes" id="UP001642360">
    <property type="component" value="Unassembled WGS sequence"/>
</dbReference>
<evidence type="ECO:0000313" key="2">
    <source>
        <dbReference type="EMBL" id="CAK9187020.1"/>
    </source>
</evidence>